<organism evidence="2 3">
    <name type="scientific">Cellvibrio polysaccharolyticus</name>
    <dbReference type="NCBI Taxonomy" id="2082724"/>
    <lineage>
        <taxon>Bacteria</taxon>
        <taxon>Pseudomonadati</taxon>
        <taxon>Pseudomonadota</taxon>
        <taxon>Gammaproteobacteria</taxon>
        <taxon>Cellvibrionales</taxon>
        <taxon>Cellvibrionaceae</taxon>
        <taxon>Cellvibrio</taxon>
    </lineage>
</organism>
<dbReference type="AlphaFoldDB" id="A0A928V4C0"/>
<gene>
    <name evidence="2" type="ORF">C4F51_01660</name>
</gene>
<evidence type="ECO:0000313" key="2">
    <source>
        <dbReference type="EMBL" id="MBE8715894.1"/>
    </source>
</evidence>
<reference evidence="2" key="1">
    <citation type="submission" date="2018-07" db="EMBL/GenBank/DDBJ databases">
        <title>Genome assembly of strain Ka43.</title>
        <authorList>
            <person name="Kukolya J."/>
            <person name="Nagy I."/>
            <person name="Horvath B."/>
            <person name="Toth A."/>
        </authorList>
    </citation>
    <scope>NUCLEOTIDE SEQUENCE</scope>
    <source>
        <strain evidence="2">KB43</strain>
    </source>
</reference>
<name>A0A928V4C0_9GAMM</name>
<protein>
    <recommendedName>
        <fullName evidence="1">YkoP-like domain-containing protein</fullName>
    </recommendedName>
</protein>
<keyword evidence="3" id="KW-1185">Reference proteome</keyword>
<sequence>MSRGLFYRFMCHYDRLWRKFHKVEHINDLVSLSLEPWKGERKAMNDGTWIEPGDCLAILHFNRECFMDPGTSPKDYIRAALHFRKLILTSFGELAERFRVEERFKDVKAFHGVSWLPPHGEKVGFMIEKVPDSWGNRFRNFYFKILLKTFFPVLAARQSKVQSHAYWLTRQQLFTHFSQEAPTNDTGTVPESRPVAVETIPPEQLTGYSQIAG</sequence>
<evidence type="ECO:0000259" key="1">
    <source>
        <dbReference type="Pfam" id="PF22790"/>
    </source>
</evidence>
<dbReference type="InterPro" id="IPR054467">
    <property type="entry name" value="YkoP-like_dom"/>
</dbReference>
<feature type="domain" description="YkoP-like" evidence="1">
    <location>
        <begin position="9"/>
        <end position="175"/>
    </location>
</feature>
<comment type="caution">
    <text evidence="2">The sequence shown here is derived from an EMBL/GenBank/DDBJ whole genome shotgun (WGS) entry which is preliminary data.</text>
</comment>
<proteinExistence type="predicted"/>
<dbReference type="Proteomes" id="UP000652567">
    <property type="component" value="Unassembled WGS sequence"/>
</dbReference>
<dbReference type="Pfam" id="PF22790">
    <property type="entry name" value="YkoP"/>
    <property type="match status" value="1"/>
</dbReference>
<dbReference type="RefSeq" id="WP_193906586.1">
    <property type="nucleotide sequence ID" value="NZ_PRDL01000001.1"/>
</dbReference>
<dbReference type="EMBL" id="PRDL01000001">
    <property type="protein sequence ID" value="MBE8715894.1"/>
    <property type="molecule type" value="Genomic_DNA"/>
</dbReference>
<evidence type="ECO:0000313" key="3">
    <source>
        <dbReference type="Proteomes" id="UP000652567"/>
    </source>
</evidence>
<accession>A0A928V4C0</accession>